<sequence>MAAYSTTTLSDLPDVILSNICALVSDSRARNSLSLVSRKFLALERSTRSHLTLRGNARDLHLLPGCFPSVLISISLSSPLGNLLALPSPALLPFRRHSLSLLSLPTSLELCSLNGPRIRHIKLVRWHQRASHIPLGGDFVPISSTVVPSSLSISPPSTTGPRTFPPVLLRYSDVAARLNRLDLLTASFTEGYKSSEIVDITRSCPNLRYFRVACTFDPRYVEFVGDETLSAVATNCPKLTLLHMVDTASLASPRAIPGNETGDSAVTAGNLIEVFSALPHLEELVLDVGKNLNHSGVALESLKLKCKKLRTLKLGQFQGVCSATDWRLDGVALCGELQSLSIKNSGDLTDMGLVAIGRGCCKLTEFEIQGCENVTVKGLRTMVTLLRKTLTDVRISCCKNLDTRASLKAIEPICDRIKKLHIDCVWSGSEEGGGERVETSETNHEEDDDDDDDDDYERSQKRCKYSSEEEHCSLFPNSDGNGFCSEDRVWEKLEYLSLWISVGEFLTPLPMTGLDDCPNLEEIRIKIEGDCRGKRKPAEPELGLSCLALYPKLSKMQLDCGDTIGYALTAPPMQMDLSLWERFFLTGIGNLSLSELDYWPAQDRDVNQRSLSLPGAGLLQECLTLRKLFIHGTAHEHFMNFLLRIPNLRDVQLREDYYPAPENDMSTEMRVGSCSRFEDQLNSRNIID</sequence>
<dbReference type="Proteomes" id="UP000030689">
    <property type="component" value="Unassembled WGS sequence"/>
</dbReference>
<dbReference type="Gramene" id="ESQ52982">
    <property type="protein sequence ID" value="ESQ52982"/>
    <property type="gene ID" value="EUTSA_v10017925mg"/>
</dbReference>
<feature type="domain" description="F-box/LRR-repeat protein 15-like leucin rich repeat" evidence="2">
    <location>
        <begin position="301"/>
        <end position="422"/>
    </location>
</feature>
<evidence type="ECO:0000313" key="3">
    <source>
        <dbReference type="EMBL" id="ESQ52982.1"/>
    </source>
</evidence>
<dbReference type="GO" id="GO:0010016">
    <property type="term" value="P:shoot system morphogenesis"/>
    <property type="evidence" value="ECO:0007669"/>
    <property type="project" value="EnsemblPlants"/>
</dbReference>
<dbReference type="Pfam" id="PF25372">
    <property type="entry name" value="DUF7885"/>
    <property type="match status" value="1"/>
</dbReference>
<dbReference type="GO" id="GO:0009414">
    <property type="term" value="P:response to water deprivation"/>
    <property type="evidence" value="ECO:0007669"/>
    <property type="project" value="EnsemblPlants"/>
</dbReference>
<keyword evidence="4" id="KW-1185">Reference proteome</keyword>
<dbReference type="KEGG" id="eus:EUTSA_v10017925mg"/>
<feature type="compositionally biased region" description="Acidic residues" evidence="1">
    <location>
        <begin position="444"/>
        <end position="456"/>
    </location>
</feature>
<dbReference type="PANTHER" id="PTHR13318:SF148">
    <property type="entry name" value="F-BOX PROTEIN MAX2"/>
    <property type="match status" value="1"/>
</dbReference>
<accession>V4MCV2</accession>
<dbReference type="InterPro" id="IPR057207">
    <property type="entry name" value="FBXL15_LRR"/>
</dbReference>
<protein>
    <recommendedName>
        <fullName evidence="2">F-box/LRR-repeat protein 15-like leucin rich repeat domain-containing protein</fullName>
    </recommendedName>
</protein>
<dbReference type="GO" id="GO:0009416">
    <property type="term" value="P:response to light stimulus"/>
    <property type="evidence" value="ECO:0007669"/>
    <property type="project" value="EnsemblPlants"/>
</dbReference>
<dbReference type="GO" id="GO:0031146">
    <property type="term" value="P:SCF-dependent proteasomal ubiquitin-dependent protein catabolic process"/>
    <property type="evidence" value="ECO:0007669"/>
    <property type="project" value="TreeGrafter"/>
</dbReference>
<dbReference type="CDD" id="cd22159">
    <property type="entry name" value="F-box_AtTIR1-like"/>
    <property type="match status" value="1"/>
</dbReference>
<dbReference type="Gene3D" id="3.80.10.10">
    <property type="entry name" value="Ribonuclease Inhibitor"/>
    <property type="match status" value="1"/>
</dbReference>
<gene>
    <name evidence="3" type="ORF">EUTSA_v10017925mg</name>
</gene>
<dbReference type="InterPro" id="IPR032675">
    <property type="entry name" value="LRR_dom_sf"/>
</dbReference>
<dbReference type="STRING" id="72664.V4MCV2"/>
<dbReference type="eggNOG" id="ENOG502QS13">
    <property type="taxonomic scope" value="Eukaryota"/>
</dbReference>
<feature type="region of interest" description="Disordered" evidence="1">
    <location>
        <begin position="429"/>
        <end position="460"/>
    </location>
</feature>
<dbReference type="GO" id="GO:0010187">
    <property type="term" value="P:negative regulation of seed germination"/>
    <property type="evidence" value="ECO:0007669"/>
    <property type="project" value="EnsemblPlants"/>
</dbReference>
<dbReference type="GO" id="GO:0019005">
    <property type="term" value="C:SCF ubiquitin ligase complex"/>
    <property type="evidence" value="ECO:0007669"/>
    <property type="project" value="TreeGrafter"/>
</dbReference>
<dbReference type="SMART" id="SM00367">
    <property type="entry name" value="LRR_CC"/>
    <property type="match status" value="3"/>
</dbReference>
<dbReference type="InterPro" id="IPR006553">
    <property type="entry name" value="Leu-rich_rpt_Cys-con_subtyp"/>
</dbReference>
<evidence type="ECO:0000313" key="4">
    <source>
        <dbReference type="Proteomes" id="UP000030689"/>
    </source>
</evidence>
<organism evidence="3 4">
    <name type="scientific">Eutrema salsugineum</name>
    <name type="common">Saltwater cress</name>
    <name type="synonym">Sisymbrium salsugineum</name>
    <dbReference type="NCBI Taxonomy" id="72664"/>
    <lineage>
        <taxon>Eukaryota</taxon>
        <taxon>Viridiplantae</taxon>
        <taxon>Streptophyta</taxon>
        <taxon>Embryophyta</taxon>
        <taxon>Tracheophyta</taxon>
        <taxon>Spermatophyta</taxon>
        <taxon>Magnoliopsida</taxon>
        <taxon>eudicotyledons</taxon>
        <taxon>Gunneridae</taxon>
        <taxon>Pentapetalae</taxon>
        <taxon>rosids</taxon>
        <taxon>malvids</taxon>
        <taxon>Brassicales</taxon>
        <taxon>Brassicaceae</taxon>
        <taxon>Eutremeae</taxon>
        <taxon>Eutrema</taxon>
    </lineage>
</organism>
<dbReference type="GO" id="GO:0009926">
    <property type="term" value="P:auxin polar transport"/>
    <property type="evidence" value="ECO:0007669"/>
    <property type="project" value="EnsemblPlants"/>
</dbReference>
<dbReference type="AlphaFoldDB" id="V4MCV2"/>
<feature type="compositionally biased region" description="Basic and acidic residues" evidence="1">
    <location>
        <begin position="433"/>
        <end position="443"/>
    </location>
</feature>
<dbReference type="GO" id="GO:1900057">
    <property type="term" value="P:positive regulation of leaf senescence"/>
    <property type="evidence" value="ECO:0007669"/>
    <property type="project" value="EnsemblPlants"/>
</dbReference>
<evidence type="ECO:0000256" key="1">
    <source>
        <dbReference type="SAM" id="MobiDB-lite"/>
    </source>
</evidence>
<evidence type="ECO:0000259" key="2">
    <source>
        <dbReference type="Pfam" id="PF25372"/>
    </source>
</evidence>
<dbReference type="GO" id="GO:1902584">
    <property type="term" value="P:positive regulation of response to water deprivation"/>
    <property type="evidence" value="ECO:0007669"/>
    <property type="project" value="EnsemblPlants"/>
</dbReference>
<dbReference type="EMBL" id="KI517385">
    <property type="protein sequence ID" value="ESQ52982.1"/>
    <property type="molecule type" value="Genomic_DNA"/>
</dbReference>
<dbReference type="GO" id="GO:0009934">
    <property type="term" value="P:regulation of meristem structural organization"/>
    <property type="evidence" value="ECO:0007669"/>
    <property type="project" value="EnsemblPlants"/>
</dbReference>
<name>V4MCV2_EUTSA</name>
<dbReference type="OMA" id="IACMFDP"/>
<dbReference type="PANTHER" id="PTHR13318">
    <property type="entry name" value="PARTNER OF PAIRED, ISOFORM B-RELATED"/>
    <property type="match status" value="1"/>
</dbReference>
<dbReference type="GO" id="GO:0005634">
    <property type="term" value="C:nucleus"/>
    <property type="evidence" value="ECO:0007669"/>
    <property type="project" value="EnsemblPlants"/>
</dbReference>
<dbReference type="GO" id="GO:0016567">
    <property type="term" value="P:protein ubiquitination"/>
    <property type="evidence" value="ECO:0007669"/>
    <property type="project" value="EnsemblPlants"/>
</dbReference>
<dbReference type="GO" id="GO:0009734">
    <property type="term" value="P:auxin-activated signaling pathway"/>
    <property type="evidence" value="ECO:0007669"/>
    <property type="project" value="UniProtKB-KW"/>
</dbReference>
<dbReference type="SUPFAM" id="SSF52047">
    <property type="entry name" value="RNI-like"/>
    <property type="match status" value="1"/>
</dbReference>
<dbReference type="Gene3D" id="1.20.1280.50">
    <property type="match status" value="1"/>
</dbReference>
<dbReference type="GO" id="GO:0160062">
    <property type="term" value="P:cutin-based cuticle development"/>
    <property type="evidence" value="ECO:0007669"/>
    <property type="project" value="EnsemblPlants"/>
</dbReference>
<reference evidence="3 4" key="1">
    <citation type="journal article" date="2013" name="Front. Plant Sci.">
        <title>The Reference Genome of the Halophytic Plant Eutrema salsugineum.</title>
        <authorList>
            <person name="Yang R."/>
            <person name="Jarvis D.E."/>
            <person name="Chen H."/>
            <person name="Beilstein M.A."/>
            <person name="Grimwood J."/>
            <person name="Jenkins J."/>
            <person name="Shu S."/>
            <person name="Prochnik S."/>
            <person name="Xin M."/>
            <person name="Ma C."/>
            <person name="Schmutz J."/>
            <person name="Wing R.A."/>
            <person name="Mitchell-Olds T."/>
            <person name="Schumaker K.S."/>
            <person name="Wang X."/>
        </authorList>
    </citation>
    <scope>NUCLEOTIDE SEQUENCE [LARGE SCALE GENOMIC DNA]</scope>
</reference>
<proteinExistence type="predicted"/>